<dbReference type="Proteomes" id="UP000184275">
    <property type="component" value="Unassembled WGS sequence"/>
</dbReference>
<sequence length="317" mass="36828">MAKRMMENFECAEKEWDLEASCQAAETFAEKGDFENSFDSALDGLLHFKHTDTHSEECYNRLLKFLFASSQKICASTDYDSSIDQMIDDAEKKFGEKFPEPEENGDAYKRLRELVRFEMRHQAILCGKEYEICSTEENFSRAVGKFREELKQIVPESQQEVLNSIGYSLYSDFFDFFVRGSLDMIADAKIYKSKRFRPLQIHAMGKEIRTYINVVAQQNAKPQKSQTVSDWFRTLFVLPAFLFNKLYAINMVELFAVSEERVAEAEKMFRIFERDFAVLEAAGEYEILKAFLTEMHLADCLTVRVKVKADAEKIRIS</sequence>
<accession>A0A1M6VDS9</accession>
<dbReference type="EMBL" id="FRAW01000018">
    <property type="protein sequence ID" value="SHK79683.1"/>
    <property type="molecule type" value="Genomic_DNA"/>
</dbReference>
<evidence type="ECO:0000313" key="2">
    <source>
        <dbReference type="Proteomes" id="UP000184275"/>
    </source>
</evidence>
<dbReference type="AlphaFoldDB" id="A0A1M6VDS9"/>
<keyword evidence="2" id="KW-1185">Reference proteome</keyword>
<evidence type="ECO:0000313" key="1">
    <source>
        <dbReference type="EMBL" id="SHK79683.1"/>
    </source>
</evidence>
<proteinExistence type="predicted"/>
<reference evidence="2" key="1">
    <citation type="submission" date="2016-11" db="EMBL/GenBank/DDBJ databases">
        <authorList>
            <person name="Varghese N."/>
            <person name="Submissions S."/>
        </authorList>
    </citation>
    <scope>NUCLEOTIDE SEQUENCE [LARGE SCALE GENOMIC DNA]</scope>
    <source>
        <strain evidence="2">UWOS</strain>
    </source>
</reference>
<name>A0A1M6VDS9_9BACT</name>
<protein>
    <submittedName>
        <fullName evidence="1">Uncharacterized protein</fullName>
    </submittedName>
</protein>
<organism evidence="1 2">
    <name type="scientific">Fibrobacter intestinalis</name>
    <dbReference type="NCBI Taxonomy" id="28122"/>
    <lineage>
        <taxon>Bacteria</taxon>
        <taxon>Pseudomonadati</taxon>
        <taxon>Fibrobacterota</taxon>
        <taxon>Fibrobacteria</taxon>
        <taxon>Fibrobacterales</taxon>
        <taxon>Fibrobacteraceae</taxon>
        <taxon>Fibrobacter</taxon>
    </lineage>
</organism>
<gene>
    <name evidence="1" type="ORF">SAMN05720469_11822</name>
</gene>